<dbReference type="AlphaFoldDB" id="A0A6M5YVL3"/>
<evidence type="ECO:0000313" key="2">
    <source>
        <dbReference type="Proteomes" id="UP000503447"/>
    </source>
</evidence>
<name>A0A6M5YVL3_9BACT</name>
<accession>A0A6M5YVL3</accession>
<sequence length="233" mass="26752">MGDAARFVVRRFNWRPAGDRFIRLPGEVRLASFATFDAAENDRVAREAEVRGRVNPFKCGTAWPALTTFPEAVFRDWVADSGLAPPDGGLDEWAAWWDGEPASWTAEQRWRVWDGLNRVRFFGVIERPVSAVAYAVVRVMWEYNDAWYEPGAEGGRTVRAFRSRERAEAERQRLDSEARREWDDRHWVETRRWELSAWPALGQAAGTESTDTFDRCGVPLYEVVEIDIGEHAS</sequence>
<reference evidence="2" key="1">
    <citation type="submission" date="2020-05" db="EMBL/GenBank/DDBJ databases">
        <title>Frigoriglobus tundricola gen. nov., sp. nov., a psychrotolerant cellulolytic planctomycete of the family Gemmataceae with two divergent copies of 16S rRNA gene.</title>
        <authorList>
            <person name="Kulichevskaya I.S."/>
            <person name="Ivanova A.A."/>
            <person name="Naumoff D.G."/>
            <person name="Beletsky A.V."/>
            <person name="Rijpstra W.I.C."/>
            <person name="Sinninghe Damste J.S."/>
            <person name="Mardanov A.V."/>
            <person name="Ravin N.V."/>
            <person name="Dedysh S.N."/>
        </authorList>
    </citation>
    <scope>NUCLEOTIDE SEQUENCE [LARGE SCALE GENOMIC DNA]</scope>
    <source>
        <strain evidence="2">PL17</strain>
    </source>
</reference>
<evidence type="ECO:0000313" key="1">
    <source>
        <dbReference type="EMBL" id="QJW97550.1"/>
    </source>
</evidence>
<keyword evidence="2" id="KW-1185">Reference proteome</keyword>
<dbReference type="Proteomes" id="UP000503447">
    <property type="component" value="Chromosome"/>
</dbReference>
<organism evidence="1 2">
    <name type="scientific">Frigoriglobus tundricola</name>
    <dbReference type="NCBI Taxonomy" id="2774151"/>
    <lineage>
        <taxon>Bacteria</taxon>
        <taxon>Pseudomonadati</taxon>
        <taxon>Planctomycetota</taxon>
        <taxon>Planctomycetia</taxon>
        <taxon>Gemmatales</taxon>
        <taxon>Gemmataceae</taxon>
        <taxon>Frigoriglobus</taxon>
    </lineage>
</organism>
<dbReference type="EMBL" id="CP053452">
    <property type="protein sequence ID" value="QJW97550.1"/>
    <property type="molecule type" value="Genomic_DNA"/>
</dbReference>
<proteinExistence type="predicted"/>
<gene>
    <name evidence="1" type="ORF">FTUN_5125</name>
</gene>
<dbReference type="KEGG" id="ftj:FTUN_5125"/>
<protein>
    <submittedName>
        <fullName evidence="1">Uncharacterized protein</fullName>
    </submittedName>
</protein>
<dbReference type="RefSeq" id="WP_171472896.1">
    <property type="nucleotide sequence ID" value="NZ_CP053452.2"/>
</dbReference>